<dbReference type="NCBIfam" id="NF002032">
    <property type="entry name" value="PRK00856.1"/>
    <property type="match status" value="1"/>
</dbReference>
<accession>A0A5R9C652</accession>
<evidence type="ECO:0000256" key="4">
    <source>
        <dbReference type="ARBA" id="ARBA00022975"/>
    </source>
</evidence>
<dbReference type="PANTHER" id="PTHR45753">
    <property type="entry name" value="ORNITHINE CARBAMOYLTRANSFERASE, MITOCHONDRIAL"/>
    <property type="match status" value="1"/>
</dbReference>
<organism evidence="10 11">
    <name type="scientific">Marinilactibacillus psychrotolerans</name>
    <dbReference type="NCBI Taxonomy" id="191770"/>
    <lineage>
        <taxon>Bacteria</taxon>
        <taxon>Bacillati</taxon>
        <taxon>Bacillota</taxon>
        <taxon>Bacilli</taxon>
        <taxon>Lactobacillales</taxon>
        <taxon>Carnobacteriaceae</taxon>
        <taxon>Marinilactibacillus</taxon>
    </lineage>
</organism>
<dbReference type="Proteomes" id="UP000307201">
    <property type="component" value="Unassembled WGS sequence"/>
</dbReference>
<dbReference type="PANTHER" id="PTHR45753:SF6">
    <property type="entry name" value="ASPARTATE CARBAMOYLTRANSFERASE"/>
    <property type="match status" value="1"/>
</dbReference>
<evidence type="ECO:0000313" key="11">
    <source>
        <dbReference type="Proteomes" id="UP000307201"/>
    </source>
</evidence>
<dbReference type="AlphaFoldDB" id="A0A5R9C652"/>
<comment type="similarity">
    <text evidence="2 7">Belongs to the aspartate/ornithine carbamoyltransferase superfamily. ATCase family.</text>
</comment>
<protein>
    <recommendedName>
        <fullName evidence="7">Aspartate carbamoyltransferase</fullName>
        <ecNumber evidence="7">2.1.3.2</ecNumber>
    </recommendedName>
    <alternativeName>
        <fullName evidence="7">Aspartate transcarbamylase</fullName>
        <shortName evidence="7">ATCase</shortName>
    </alternativeName>
</protein>
<sequence length="306" mass="34996">MILKSVAQNLVKHFTTLNDLSNEEIYHLIEKALQYKHGEINNNFHEHYAINCFFEDSTRTHKSFEMAERKLGMQVMDFQPSTSSIRKGESLYDTIKTLQSIGVDLIVIRHSQEDFYKKLISSPNLTSSIINGGDGAGQHPSQSLLDLMTIYEEFGTFKDLKIAVAGDLSHSRVAKSNVQILNRLGAEVFYTGPKEWLDPSFGIYGEYAKIDELARKVDVMMLLRVQHERHIEKDKIFSKEEYLEKYGLTIERENTMKKSAIIMHPAPVNRGVEIASQLVESKRSRIFTQMKNGVYARMAIIDSVIN</sequence>
<dbReference type="InterPro" id="IPR006132">
    <property type="entry name" value="Asp/Orn_carbamoyltranf_P-bd"/>
</dbReference>
<dbReference type="Pfam" id="PF02729">
    <property type="entry name" value="OTCace_N"/>
    <property type="match status" value="1"/>
</dbReference>
<comment type="subunit">
    <text evidence="7">Heterododecamer (2C3:3R2) of six catalytic PyrB chains organized as two trimers (C3), and six regulatory PyrI chains organized as three dimers (R2).</text>
</comment>
<evidence type="ECO:0000256" key="5">
    <source>
        <dbReference type="ARBA" id="ARBA00043884"/>
    </source>
</evidence>
<comment type="caution">
    <text evidence="10">The sequence shown here is derived from an EMBL/GenBank/DDBJ whole genome shotgun (WGS) entry which is preliminary data.</text>
</comment>
<dbReference type="GO" id="GO:0004070">
    <property type="term" value="F:aspartate carbamoyltransferase activity"/>
    <property type="evidence" value="ECO:0007669"/>
    <property type="project" value="UniProtKB-UniRule"/>
</dbReference>
<dbReference type="EC" id="2.1.3.2" evidence="7"/>
<feature type="domain" description="Aspartate/ornithine carbamoyltransferase carbamoyl-P binding" evidence="9">
    <location>
        <begin position="12"/>
        <end position="152"/>
    </location>
</feature>
<dbReference type="EMBL" id="VBTE01000007">
    <property type="protein sequence ID" value="TLQ08554.1"/>
    <property type="molecule type" value="Genomic_DNA"/>
</dbReference>
<evidence type="ECO:0000256" key="2">
    <source>
        <dbReference type="ARBA" id="ARBA00008896"/>
    </source>
</evidence>
<evidence type="ECO:0000256" key="1">
    <source>
        <dbReference type="ARBA" id="ARBA00004852"/>
    </source>
</evidence>
<dbReference type="GO" id="GO:0044205">
    <property type="term" value="P:'de novo' UMP biosynthetic process"/>
    <property type="evidence" value="ECO:0007669"/>
    <property type="project" value="UniProtKB-UniRule"/>
</dbReference>
<feature type="binding site" evidence="7">
    <location>
        <position position="224"/>
    </location>
    <ligand>
        <name>L-aspartate</name>
        <dbReference type="ChEBI" id="CHEBI:29991"/>
    </ligand>
</feature>
<reference evidence="10 11" key="1">
    <citation type="submission" date="2019-05" db="EMBL/GenBank/DDBJ databases">
        <title>The metagenome of a microbial culture collection derived from dairy environment covers the genomic content of the human microbiome.</title>
        <authorList>
            <person name="Roder T."/>
            <person name="Wuthrich D."/>
            <person name="Sattari Z."/>
            <person name="Von Ah U."/>
            <person name="Bar C."/>
            <person name="Ronchi F."/>
            <person name="Macpherson A.J."/>
            <person name="Ganal-Vonarburg S.C."/>
            <person name="Bruggmann R."/>
            <person name="Vergeres G."/>
        </authorList>
    </citation>
    <scope>NUCLEOTIDE SEQUENCE [LARGE SCALE GENOMIC DNA]</scope>
    <source>
        <strain evidence="10 11">FAM 24235</strain>
    </source>
</reference>
<dbReference type="STRING" id="191770.SAMN04488013_10140"/>
<name>A0A5R9C652_9LACT</name>
<dbReference type="PRINTS" id="PR00100">
    <property type="entry name" value="AOTCASE"/>
</dbReference>
<feature type="binding site" evidence="7">
    <location>
        <position position="87"/>
    </location>
    <ligand>
        <name>L-aspartate</name>
        <dbReference type="ChEBI" id="CHEBI:29991"/>
    </ligand>
</feature>
<dbReference type="GO" id="GO:0006207">
    <property type="term" value="P:'de novo' pyrimidine nucleobase biosynthetic process"/>
    <property type="evidence" value="ECO:0007669"/>
    <property type="project" value="InterPro"/>
</dbReference>
<dbReference type="InterPro" id="IPR036901">
    <property type="entry name" value="Asp/Orn_carbamoylTrfase_sf"/>
</dbReference>
<gene>
    <name evidence="7" type="primary">pyrB</name>
    <name evidence="10" type="ORF">FEZ48_03735</name>
</gene>
<dbReference type="OrthoDB" id="9774690at2"/>
<feature type="binding site" evidence="7">
    <location>
        <position position="267"/>
    </location>
    <ligand>
        <name>carbamoyl phosphate</name>
        <dbReference type="ChEBI" id="CHEBI:58228"/>
    </ligand>
</feature>
<dbReference type="Gene3D" id="3.40.50.1370">
    <property type="entry name" value="Aspartate/ornithine carbamoyltransferase"/>
    <property type="match status" value="2"/>
</dbReference>
<dbReference type="InterPro" id="IPR002082">
    <property type="entry name" value="Asp_carbamoyltransf"/>
</dbReference>
<evidence type="ECO:0000256" key="3">
    <source>
        <dbReference type="ARBA" id="ARBA00022679"/>
    </source>
</evidence>
<evidence type="ECO:0000259" key="9">
    <source>
        <dbReference type="Pfam" id="PF02729"/>
    </source>
</evidence>
<feature type="binding site" evidence="7">
    <location>
        <position position="109"/>
    </location>
    <ligand>
        <name>carbamoyl phosphate</name>
        <dbReference type="ChEBI" id="CHEBI:58228"/>
    </ligand>
</feature>
<dbReference type="HAMAP" id="MF_00001">
    <property type="entry name" value="Asp_carb_tr"/>
    <property type="match status" value="1"/>
</dbReference>
<dbReference type="InterPro" id="IPR006130">
    <property type="entry name" value="Asp/Orn_carbamoylTrfase"/>
</dbReference>
<evidence type="ECO:0000256" key="6">
    <source>
        <dbReference type="ARBA" id="ARBA00048859"/>
    </source>
</evidence>
<dbReference type="PROSITE" id="PS00097">
    <property type="entry name" value="CARBAMOYLTRANSFERASE"/>
    <property type="match status" value="1"/>
</dbReference>
<dbReference type="GO" id="GO:0005829">
    <property type="term" value="C:cytosol"/>
    <property type="evidence" value="ECO:0007669"/>
    <property type="project" value="TreeGrafter"/>
</dbReference>
<dbReference type="InterPro" id="IPR006131">
    <property type="entry name" value="Asp_carbamoyltransf_Asp/Orn-bd"/>
</dbReference>
<dbReference type="GO" id="GO:0006520">
    <property type="term" value="P:amino acid metabolic process"/>
    <property type="evidence" value="ECO:0007669"/>
    <property type="project" value="InterPro"/>
</dbReference>
<evidence type="ECO:0000259" key="8">
    <source>
        <dbReference type="Pfam" id="PF00185"/>
    </source>
</evidence>
<feature type="binding site" evidence="7">
    <location>
        <position position="59"/>
    </location>
    <ligand>
        <name>carbamoyl phosphate</name>
        <dbReference type="ChEBI" id="CHEBI:58228"/>
    </ligand>
</feature>
<evidence type="ECO:0000256" key="7">
    <source>
        <dbReference type="HAMAP-Rule" id="MF_00001"/>
    </source>
</evidence>
<feature type="domain" description="Aspartate/ornithine carbamoyltransferase Asp/Orn-binding" evidence="8">
    <location>
        <begin position="158"/>
        <end position="302"/>
    </location>
</feature>
<dbReference type="PRINTS" id="PR00101">
    <property type="entry name" value="ATCASE"/>
</dbReference>
<dbReference type="Pfam" id="PF00185">
    <property type="entry name" value="OTCace"/>
    <property type="match status" value="1"/>
</dbReference>
<dbReference type="GO" id="GO:0016597">
    <property type="term" value="F:amino acid binding"/>
    <property type="evidence" value="ECO:0007669"/>
    <property type="project" value="InterPro"/>
</dbReference>
<dbReference type="FunFam" id="3.40.50.1370:FF:000011">
    <property type="entry name" value="Aspartate carbamoyltransferase"/>
    <property type="match status" value="1"/>
</dbReference>
<comment type="catalytic activity">
    <reaction evidence="6 7">
        <text>carbamoyl phosphate + L-aspartate = N-carbamoyl-L-aspartate + phosphate + H(+)</text>
        <dbReference type="Rhea" id="RHEA:20013"/>
        <dbReference type="ChEBI" id="CHEBI:15378"/>
        <dbReference type="ChEBI" id="CHEBI:29991"/>
        <dbReference type="ChEBI" id="CHEBI:32814"/>
        <dbReference type="ChEBI" id="CHEBI:43474"/>
        <dbReference type="ChEBI" id="CHEBI:58228"/>
        <dbReference type="EC" id="2.1.3.2"/>
    </reaction>
</comment>
<comment type="pathway">
    <text evidence="1 7">Pyrimidine metabolism; UMP biosynthesis via de novo pathway; (S)-dihydroorotate from bicarbonate: step 2/3.</text>
</comment>
<dbReference type="UniPathway" id="UPA00070">
    <property type="reaction ID" value="UER00116"/>
</dbReference>
<keyword evidence="4 7" id="KW-0665">Pyrimidine biosynthesis</keyword>
<feature type="binding site" evidence="7">
    <location>
        <position position="139"/>
    </location>
    <ligand>
        <name>carbamoyl phosphate</name>
        <dbReference type="ChEBI" id="CHEBI:58228"/>
    </ligand>
</feature>
<feature type="binding site" evidence="7">
    <location>
        <position position="172"/>
    </location>
    <ligand>
        <name>L-aspartate</name>
        <dbReference type="ChEBI" id="CHEBI:29991"/>
    </ligand>
</feature>
<proteinExistence type="inferred from homology"/>
<feature type="binding site" evidence="7">
    <location>
        <position position="266"/>
    </location>
    <ligand>
        <name>carbamoyl phosphate</name>
        <dbReference type="ChEBI" id="CHEBI:58228"/>
    </ligand>
</feature>
<feature type="binding site" evidence="7">
    <location>
        <position position="142"/>
    </location>
    <ligand>
        <name>carbamoyl phosphate</name>
        <dbReference type="ChEBI" id="CHEBI:58228"/>
    </ligand>
</feature>
<comment type="function">
    <text evidence="5 7">Catalyzes the condensation of carbamoyl phosphate and aspartate to form carbamoyl aspartate and inorganic phosphate, the committed step in the de novo pyrimidine nucleotide biosynthesis pathway.</text>
</comment>
<dbReference type="NCBIfam" id="TIGR00670">
    <property type="entry name" value="asp_carb_tr"/>
    <property type="match status" value="1"/>
</dbReference>
<evidence type="ECO:0000313" key="10">
    <source>
        <dbReference type="EMBL" id="TLQ08554.1"/>
    </source>
</evidence>
<keyword evidence="3 7" id="KW-0808">Transferase</keyword>
<dbReference type="SUPFAM" id="SSF53671">
    <property type="entry name" value="Aspartate/ornithine carbamoyltransferase"/>
    <property type="match status" value="1"/>
</dbReference>
<feature type="binding site" evidence="7">
    <location>
        <position position="60"/>
    </location>
    <ligand>
        <name>carbamoyl phosphate</name>
        <dbReference type="ChEBI" id="CHEBI:58228"/>
    </ligand>
</feature>